<dbReference type="AlphaFoldDB" id="G7Q8I4"/>
<dbReference type="eggNOG" id="COG2204">
    <property type="taxonomic scope" value="Bacteria"/>
</dbReference>
<sequence length="467" mass="51461">MAHILLIDDDAILRETFGGLMRRLGHTLDWAGSLEEGRLALVHGRTDVVLLDLRLPDGYGLDMMPEIRAAPGSPEVIIVTGQEDPEGAALAIKSGAWDYIQKPLTPHRVTLPLTRALEYRAQKAARRPRAVLKREAIVGVGPAMEACLDLVAQAADSDASVLIAGETGTGKELFARAIHVNSPRANNNFVVVDCAALPETLVESVLFGHVKGAFTGADRDRDGLFKLADGGTLFLDEIGELSPGIQKTFLRVLQDGRFRPVGSKNELQSDFRLVSATNRDLSAMAASGVFREDLLYRLRTIVITLPALRLRAEDIKPLAIHYMNRLCERYRLPTKGFSEEFFQALAAYTWPGNVRELCSTMERVLLQHRTEPVLYPKHLPDEIRIQVLKASAGCEPSGPAPAEGTEAGGVPPWKEFRRQALDEAERGYLRELLRASAGNVSRAARLSGLSPSRLYDLFRKYNMPTRP</sequence>
<dbReference type="Proteomes" id="UP000004662">
    <property type="component" value="Chromosome"/>
</dbReference>
<dbReference type="GO" id="GO:0000160">
    <property type="term" value="P:phosphorelay signal transduction system"/>
    <property type="evidence" value="ECO:0007669"/>
    <property type="project" value="InterPro"/>
</dbReference>
<dbReference type="RefSeq" id="WP_009181968.1">
    <property type="nucleotide sequence ID" value="NZ_CM001368.1"/>
</dbReference>
<dbReference type="PROSITE" id="PS50110">
    <property type="entry name" value="RESPONSE_REGULATORY"/>
    <property type="match status" value="1"/>
</dbReference>
<dbReference type="HOGENOM" id="CLU_000445_0_3_7"/>
<evidence type="ECO:0000259" key="6">
    <source>
        <dbReference type="PROSITE" id="PS50045"/>
    </source>
</evidence>
<feature type="domain" description="Sigma-54 factor interaction" evidence="6">
    <location>
        <begin position="137"/>
        <end position="366"/>
    </location>
</feature>
<dbReference type="Gene3D" id="1.10.8.60">
    <property type="match status" value="1"/>
</dbReference>
<dbReference type="GO" id="GO:0043565">
    <property type="term" value="F:sequence-specific DNA binding"/>
    <property type="evidence" value="ECO:0007669"/>
    <property type="project" value="InterPro"/>
</dbReference>
<keyword evidence="5" id="KW-0597">Phosphoprotein</keyword>
<dbReference type="SMART" id="SM00382">
    <property type="entry name" value="AAA"/>
    <property type="match status" value="1"/>
</dbReference>
<keyword evidence="9" id="KW-1185">Reference proteome</keyword>
<protein>
    <submittedName>
        <fullName evidence="8">Two component, sigma54 specific, transcriptional regulator, Fis family</fullName>
    </submittedName>
</protein>
<keyword evidence="4" id="KW-0804">Transcription</keyword>
<dbReference type="FunFam" id="3.40.50.300:FF:000006">
    <property type="entry name" value="DNA-binding transcriptional regulator NtrC"/>
    <property type="match status" value="1"/>
</dbReference>
<gene>
    <name evidence="8" type="ORF">DFW101_2592</name>
</gene>
<dbReference type="InterPro" id="IPR002078">
    <property type="entry name" value="Sigma_54_int"/>
</dbReference>
<dbReference type="Gene3D" id="3.40.50.2300">
    <property type="match status" value="1"/>
</dbReference>
<proteinExistence type="predicted"/>
<dbReference type="EMBL" id="CM001368">
    <property type="protein sequence ID" value="EHJ48596.1"/>
    <property type="molecule type" value="Genomic_DNA"/>
</dbReference>
<dbReference type="SMART" id="SM00448">
    <property type="entry name" value="REC"/>
    <property type="match status" value="1"/>
</dbReference>
<feature type="domain" description="Response regulatory" evidence="7">
    <location>
        <begin position="3"/>
        <end position="117"/>
    </location>
</feature>
<keyword evidence="3" id="KW-0805">Transcription regulation</keyword>
<dbReference type="PANTHER" id="PTHR32071:SF113">
    <property type="entry name" value="ALGINATE BIOSYNTHESIS TRANSCRIPTIONAL REGULATORY PROTEIN ALGB"/>
    <property type="match status" value="1"/>
</dbReference>
<dbReference type="PROSITE" id="PS00675">
    <property type="entry name" value="SIGMA54_INTERACT_1"/>
    <property type="match status" value="1"/>
</dbReference>
<evidence type="ECO:0000259" key="7">
    <source>
        <dbReference type="PROSITE" id="PS50110"/>
    </source>
</evidence>
<dbReference type="GO" id="GO:0006355">
    <property type="term" value="P:regulation of DNA-templated transcription"/>
    <property type="evidence" value="ECO:0007669"/>
    <property type="project" value="InterPro"/>
</dbReference>
<dbReference type="InterPro" id="IPR009057">
    <property type="entry name" value="Homeodomain-like_sf"/>
</dbReference>
<dbReference type="GO" id="GO:0005524">
    <property type="term" value="F:ATP binding"/>
    <property type="evidence" value="ECO:0007669"/>
    <property type="project" value="UniProtKB-KW"/>
</dbReference>
<evidence type="ECO:0000256" key="4">
    <source>
        <dbReference type="ARBA" id="ARBA00023163"/>
    </source>
</evidence>
<dbReference type="Gene3D" id="3.40.50.300">
    <property type="entry name" value="P-loop containing nucleotide triphosphate hydrolases"/>
    <property type="match status" value="1"/>
</dbReference>
<dbReference type="Gene3D" id="1.10.10.60">
    <property type="entry name" value="Homeodomain-like"/>
    <property type="match status" value="1"/>
</dbReference>
<keyword evidence="2" id="KW-0067">ATP-binding</keyword>
<dbReference type="InterPro" id="IPR002197">
    <property type="entry name" value="HTH_Fis"/>
</dbReference>
<dbReference type="Pfam" id="PF00158">
    <property type="entry name" value="Sigma54_activat"/>
    <property type="match status" value="1"/>
</dbReference>
<evidence type="ECO:0000313" key="8">
    <source>
        <dbReference type="EMBL" id="EHJ48596.1"/>
    </source>
</evidence>
<dbReference type="InterPro" id="IPR025662">
    <property type="entry name" value="Sigma_54_int_dom_ATP-bd_1"/>
</dbReference>
<dbReference type="STRING" id="694327.DFW101_2592"/>
<dbReference type="InterPro" id="IPR058031">
    <property type="entry name" value="AAA_lid_NorR"/>
</dbReference>
<dbReference type="InterPro" id="IPR025943">
    <property type="entry name" value="Sigma_54_int_dom_ATP-bd_2"/>
</dbReference>
<dbReference type="SUPFAM" id="SSF46689">
    <property type="entry name" value="Homeodomain-like"/>
    <property type="match status" value="1"/>
</dbReference>
<dbReference type="PROSITE" id="PS50045">
    <property type="entry name" value="SIGMA54_INTERACT_4"/>
    <property type="match status" value="1"/>
</dbReference>
<evidence type="ECO:0000256" key="2">
    <source>
        <dbReference type="ARBA" id="ARBA00022840"/>
    </source>
</evidence>
<dbReference type="SUPFAM" id="SSF52540">
    <property type="entry name" value="P-loop containing nucleoside triphosphate hydrolases"/>
    <property type="match status" value="1"/>
</dbReference>
<dbReference type="InterPro" id="IPR027417">
    <property type="entry name" value="P-loop_NTPase"/>
</dbReference>
<dbReference type="Pfam" id="PF00072">
    <property type="entry name" value="Response_reg"/>
    <property type="match status" value="1"/>
</dbReference>
<dbReference type="SUPFAM" id="SSF52172">
    <property type="entry name" value="CheY-like"/>
    <property type="match status" value="1"/>
</dbReference>
<name>G7Q8I4_9BACT</name>
<dbReference type="OrthoDB" id="9763792at2"/>
<keyword evidence="1" id="KW-0547">Nucleotide-binding</keyword>
<dbReference type="InterPro" id="IPR003593">
    <property type="entry name" value="AAA+_ATPase"/>
</dbReference>
<evidence type="ECO:0000256" key="5">
    <source>
        <dbReference type="PROSITE-ProRule" id="PRU00169"/>
    </source>
</evidence>
<dbReference type="CDD" id="cd00156">
    <property type="entry name" value="REC"/>
    <property type="match status" value="1"/>
</dbReference>
<dbReference type="CDD" id="cd00009">
    <property type="entry name" value="AAA"/>
    <property type="match status" value="1"/>
</dbReference>
<dbReference type="Pfam" id="PF02954">
    <property type="entry name" value="HTH_8"/>
    <property type="match status" value="1"/>
</dbReference>
<evidence type="ECO:0000256" key="1">
    <source>
        <dbReference type="ARBA" id="ARBA00022741"/>
    </source>
</evidence>
<reference evidence="9" key="1">
    <citation type="journal article" date="2015" name="Genome Announc.">
        <title>High-Quality Draft Genome Sequence of Desulfovibrio carbinoliphilus FW-101-2B, an Organic Acid-Oxidizing Sulfate-Reducing Bacterium Isolated from Uranium(VI)-Contaminated Groundwater.</title>
        <authorList>
            <person name="Ramsay B.D."/>
            <person name="Hwang C."/>
            <person name="Woo H.L."/>
            <person name="Carroll S.L."/>
            <person name="Lucas S."/>
            <person name="Han J."/>
            <person name="Lapidus A.L."/>
            <person name="Cheng J.F."/>
            <person name="Goodwin L.A."/>
            <person name="Pitluck S."/>
            <person name="Peters L."/>
            <person name="Chertkov O."/>
            <person name="Held B."/>
            <person name="Detter J.C."/>
            <person name="Han C.S."/>
            <person name="Tapia R."/>
            <person name="Land M.L."/>
            <person name="Hauser L.J."/>
            <person name="Kyrpides N.C."/>
            <person name="Ivanova N.N."/>
            <person name="Mikhailova N."/>
            <person name="Pagani I."/>
            <person name="Woyke T."/>
            <person name="Arkin A.P."/>
            <person name="Dehal P."/>
            <person name="Chivian D."/>
            <person name="Criddle C.S."/>
            <person name="Wu W."/>
            <person name="Chakraborty R."/>
            <person name="Hazen T.C."/>
            <person name="Fields M.W."/>
        </authorList>
    </citation>
    <scope>NUCLEOTIDE SEQUENCE [LARGE SCALE GENOMIC DNA]</scope>
    <source>
        <strain evidence="9">FW-101-2B</strain>
    </source>
</reference>
<dbReference type="PROSITE" id="PS00676">
    <property type="entry name" value="SIGMA54_INTERACT_2"/>
    <property type="match status" value="1"/>
</dbReference>
<dbReference type="Pfam" id="PF25601">
    <property type="entry name" value="AAA_lid_14"/>
    <property type="match status" value="1"/>
</dbReference>
<accession>G7Q8I4</accession>
<dbReference type="InterPro" id="IPR001789">
    <property type="entry name" value="Sig_transdc_resp-reg_receiver"/>
</dbReference>
<evidence type="ECO:0000313" key="9">
    <source>
        <dbReference type="Proteomes" id="UP000004662"/>
    </source>
</evidence>
<dbReference type="PANTHER" id="PTHR32071">
    <property type="entry name" value="TRANSCRIPTIONAL REGULATORY PROTEIN"/>
    <property type="match status" value="1"/>
</dbReference>
<evidence type="ECO:0000256" key="3">
    <source>
        <dbReference type="ARBA" id="ARBA00023015"/>
    </source>
</evidence>
<organism evidence="8 9">
    <name type="scientific">Solidesulfovibrio carbinoliphilus subsp. oakridgensis</name>
    <dbReference type="NCBI Taxonomy" id="694327"/>
    <lineage>
        <taxon>Bacteria</taxon>
        <taxon>Pseudomonadati</taxon>
        <taxon>Thermodesulfobacteriota</taxon>
        <taxon>Desulfovibrionia</taxon>
        <taxon>Desulfovibrionales</taxon>
        <taxon>Desulfovibrionaceae</taxon>
        <taxon>Solidesulfovibrio</taxon>
    </lineage>
</organism>
<dbReference type="InterPro" id="IPR011006">
    <property type="entry name" value="CheY-like_superfamily"/>
</dbReference>
<feature type="modified residue" description="4-aspartylphosphate" evidence="5">
    <location>
        <position position="52"/>
    </location>
</feature>